<feature type="compositionally biased region" description="Polar residues" evidence="3">
    <location>
        <begin position="30"/>
        <end position="49"/>
    </location>
</feature>
<feature type="region of interest" description="Disordered" evidence="3">
    <location>
        <begin position="278"/>
        <end position="304"/>
    </location>
</feature>
<feature type="domain" description="K Homology" evidence="4">
    <location>
        <begin position="107"/>
        <end position="179"/>
    </location>
</feature>
<dbReference type="SMART" id="SM00322">
    <property type="entry name" value="KH"/>
    <property type="match status" value="3"/>
</dbReference>
<feature type="domain" description="K Homology" evidence="4">
    <location>
        <begin position="204"/>
        <end position="277"/>
    </location>
</feature>
<dbReference type="PANTHER" id="PTHR10288">
    <property type="entry name" value="KH DOMAIN CONTAINING RNA BINDING PROTEIN"/>
    <property type="match status" value="1"/>
</dbReference>
<evidence type="ECO:0000259" key="4">
    <source>
        <dbReference type="SMART" id="SM00322"/>
    </source>
</evidence>
<dbReference type="CDD" id="cd00105">
    <property type="entry name" value="KH-I"/>
    <property type="match status" value="3"/>
</dbReference>
<reference evidence="5" key="1">
    <citation type="submission" date="2022-07" db="EMBL/GenBank/DDBJ databases">
        <title>Phylogenomic reconstructions and comparative analyses of Kickxellomycotina fungi.</title>
        <authorList>
            <person name="Reynolds N.K."/>
            <person name="Stajich J.E."/>
            <person name="Barry K."/>
            <person name="Grigoriev I.V."/>
            <person name="Crous P."/>
            <person name="Smith M.E."/>
        </authorList>
    </citation>
    <scope>NUCLEOTIDE SEQUENCE</scope>
    <source>
        <strain evidence="5">RSA 861</strain>
    </source>
</reference>
<proteinExistence type="predicted"/>
<evidence type="ECO:0000313" key="6">
    <source>
        <dbReference type="Proteomes" id="UP001150569"/>
    </source>
</evidence>
<keyword evidence="6" id="KW-1185">Reference proteome</keyword>
<evidence type="ECO:0000256" key="2">
    <source>
        <dbReference type="PROSITE-ProRule" id="PRU00117"/>
    </source>
</evidence>
<feature type="region of interest" description="Disordered" evidence="3">
    <location>
        <begin position="437"/>
        <end position="475"/>
    </location>
</feature>
<dbReference type="InterPro" id="IPR004087">
    <property type="entry name" value="KH_dom"/>
</dbReference>
<evidence type="ECO:0000256" key="3">
    <source>
        <dbReference type="SAM" id="MobiDB-lite"/>
    </source>
</evidence>
<accession>A0A9W8ABC1</accession>
<dbReference type="InterPro" id="IPR036612">
    <property type="entry name" value="KH_dom_type_1_sf"/>
</dbReference>
<feature type="domain" description="K Homology" evidence="4">
    <location>
        <begin position="299"/>
        <end position="371"/>
    </location>
</feature>
<feature type="compositionally biased region" description="Polar residues" evidence="3">
    <location>
        <begin position="1"/>
        <end position="17"/>
    </location>
</feature>
<organism evidence="5 6">
    <name type="scientific">Tieghemiomyces parasiticus</name>
    <dbReference type="NCBI Taxonomy" id="78921"/>
    <lineage>
        <taxon>Eukaryota</taxon>
        <taxon>Fungi</taxon>
        <taxon>Fungi incertae sedis</taxon>
        <taxon>Zoopagomycota</taxon>
        <taxon>Kickxellomycotina</taxon>
        <taxon>Dimargaritomycetes</taxon>
        <taxon>Dimargaritales</taxon>
        <taxon>Dimargaritaceae</taxon>
        <taxon>Tieghemiomyces</taxon>
    </lineage>
</organism>
<feature type="compositionally biased region" description="Low complexity" evidence="3">
    <location>
        <begin position="437"/>
        <end position="467"/>
    </location>
</feature>
<gene>
    <name evidence="5" type="ORF">IWQ60_002414</name>
</gene>
<keyword evidence="1" id="KW-0677">Repeat</keyword>
<evidence type="ECO:0000313" key="5">
    <source>
        <dbReference type="EMBL" id="KAJ1928040.1"/>
    </source>
</evidence>
<dbReference type="Pfam" id="PF00013">
    <property type="entry name" value="KH_1"/>
    <property type="match status" value="3"/>
</dbReference>
<dbReference type="Proteomes" id="UP001150569">
    <property type="component" value="Unassembled WGS sequence"/>
</dbReference>
<feature type="region of interest" description="Disordered" evidence="3">
    <location>
        <begin position="1"/>
        <end position="109"/>
    </location>
</feature>
<sequence>MSDTNARSPTASANNYERSMEKARNIAAKLQSSNPPIDSSLDGTTTAGSNYAAESAPSRRDARSRSASRRRSRSPDYRLRSRSPGPRRSGGDQGHRSPKAGGHRSGGEELIDFTVPGVHVGYVIGRGGTSLRRLESRFQVRIDVDRQAQHADGQCPIRVTGRTVEAVEQTRERILRVVSEAEDRAAGKADLRNPYEPGYEPDPNATILELSIPIQHMGPLIGRGGENIREIQENTDTTIYFAPPSTLDPNATERPGKIIGDQDKVQKAKQIIDDFILSYEEGGPRESRNAGGHDGRRGGRRGETMQVPQSFVGMLVGRGGSNIHQLQDISQCRIHLDDRRDCPPEDMRDVYLDGPARAAAHARQLIMDMMRNNSDRLPPGMNLGGGDGYYHGGHGQPGYGEPGSATGGGYAPDQYAAYYAQYQQFAQMYPAFNGYYGQQQGHGPPGQQYPSSYPQQQQQSPHYQQPPHGGGHYRR</sequence>
<dbReference type="GO" id="GO:0003723">
    <property type="term" value="F:RNA binding"/>
    <property type="evidence" value="ECO:0007669"/>
    <property type="project" value="UniProtKB-UniRule"/>
</dbReference>
<feature type="compositionally biased region" description="Basic and acidic residues" evidence="3">
    <location>
        <begin position="282"/>
        <end position="303"/>
    </location>
</feature>
<keyword evidence="2" id="KW-0694">RNA-binding</keyword>
<dbReference type="OrthoDB" id="5204190at2759"/>
<dbReference type="Gene3D" id="3.30.1370.10">
    <property type="entry name" value="K Homology domain, type 1"/>
    <property type="match status" value="3"/>
</dbReference>
<comment type="caution">
    <text evidence="5">The sequence shown here is derived from an EMBL/GenBank/DDBJ whole genome shotgun (WGS) entry which is preliminary data.</text>
</comment>
<name>A0A9W8ABC1_9FUNG</name>
<dbReference type="SUPFAM" id="SSF54791">
    <property type="entry name" value="Eukaryotic type KH-domain (KH-domain type I)"/>
    <property type="match status" value="3"/>
</dbReference>
<dbReference type="EMBL" id="JANBPT010000091">
    <property type="protein sequence ID" value="KAJ1928040.1"/>
    <property type="molecule type" value="Genomic_DNA"/>
</dbReference>
<dbReference type="AlphaFoldDB" id="A0A9W8ABC1"/>
<dbReference type="PROSITE" id="PS50084">
    <property type="entry name" value="KH_TYPE_1"/>
    <property type="match status" value="3"/>
</dbReference>
<evidence type="ECO:0000256" key="1">
    <source>
        <dbReference type="ARBA" id="ARBA00022737"/>
    </source>
</evidence>
<protein>
    <recommendedName>
        <fullName evidence="4">K Homology domain-containing protein</fullName>
    </recommendedName>
</protein>
<dbReference type="InterPro" id="IPR004088">
    <property type="entry name" value="KH_dom_type_1"/>
</dbReference>